<dbReference type="InParanoid" id="A0A0P0Y0G1"/>
<dbReference type="AlphaFoldDB" id="A0A0P0Y0G1"/>
<dbReference type="Proteomes" id="UP000059680">
    <property type="component" value="Chromosome 11"/>
</dbReference>
<feature type="region of interest" description="Disordered" evidence="1">
    <location>
        <begin position="18"/>
        <end position="101"/>
    </location>
</feature>
<name>A0A0P0Y0G1_ORYSJ</name>
<feature type="compositionally biased region" description="Polar residues" evidence="1">
    <location>
        <begin position="148"/>
        <end position="159"/>
    </location>
</feature>
<evidence type="ECO:0000256" key="1">
    <source>
        <dbReference type="SAM" id="MobiDB-lite"/>
    </source>
</evidence>
<reference evidence="2 3" key="2">
    <citation type="journal article" date="2013" name="Plant Cell Physiol.">
        <title>Rice Annotation Project Database (RAP-DB): an integrative and interactive database for rice genomics.</title>
        <authorList>
            <person name="Sakai H."/>
            <person name="Lee S.S."/>
            <person name="Tanaka T."/>
            <person name="Numa H."/>
            <person name="Kim J."/>
            <person name="Kawahara Y."/>
            <person name="Wakimoto H."/>
            <person name="Yang C.C."/>
            <person name="Iwamoto M."/>
            <person name="Abe T."/>
            <person name="Yamada Y."/>
            <person name="Muto A."/>
            <person name="Inokuchi H."/>
            <person name="Ikemura T."/>
            <person name="Matsumoto T."/>
            <person name="Sasaki T."/>
            <person name="Itoh T."/>
        </authorList>
    </citation>
    <scope>NUCLEOTIDE SEQUENCE [LARGE SCALE GENOMIC DNA]</scope>
    <source>
        <strain evidence="3">cv. Nipponbare</strain>
    </source>
</reference>
<protein>
    <submittedName>
        <fullName evidence="2">Os11g0222100 protein</fullName>
    </submittedName>
</protein>
<feature type="region of interest" description="Disordered" evidence="1">
    <location>
        <begin position="206"/>
        <end position="228"/>
    </location>
</feature>
<feature type="compositionally biased region" description="Polar residues" evidence="1">
    <location>
        <begin position="124"/>
        <end position="139"/>
    </location>
</feature>
<feature type="region of interest" description="Disordered" evidence="1">
    <location>
        <begin position="285"/>
        <end position="344"/>
    </location>
</feature>
<feature type="compositionally biased region" description="Basic residues" evidence="1">
    <location>
        <begin position="315"/>
        <end position="324"/>
    </location>
</feature>
<feature type="compositionally biased region" description="Basic and acidic residues" evidence="1">
    <location>
        <begin position="304"/>
        <end position="314"/>
    </location>
</feature>
<organism evidence="2 3">
    <name type="scientific">Oryza sativa subsp. japonica</name>
    <name type="common">Rice</name>
    <dbReference type="NCBI Taxonomy" id="39947"/>
    <lineage>
        <taxon>Eukaryota</taxon>
        <taxon>Viridiplantae</taxon>
        <taxon>Streptophyta</taxon>
        <taxon>Embryophyta</taxon>
        <taxon>Tracheophyta</taxon>
        <taxon>Spermatophyta</taxon>
        <taxon>Magnoliopsida</taxon>
        <taxon>Liliopsida</taxon>
        <taxon>Poales</taxon>
        <taxon>Poaceae</taxon>
        <taxon>BOP clade</taxon>
        <taxon>Oryzoideae</taxon>
        <taxon>Oryzeae</taxon>
        <taxon>Oryzinae</taxon>
        <taxon>Oryza</taxon>
        <taxon>Oryza sativa</taxon>
    </lineage>
</organism>
<gene>
    <name evidence="2" type="ordered locus">Os11g0222100</name>
    <name evidence="2" type="ORF">OSNPB_110222100</name>
</gene>
<feature type="region of interest" description="Disordered" evidence="1">
    <location>
        <begin position="124"/>
        <end position="163"/>
    </location>
</feature>
<feature type="non-terminal residue" evidence="2">
    <location>
        <position position="344"/>
    </location>
</feature>
<reference evidence="2 3" key="3">
    <citation type="journal article" date="2013" name="Rice">
        <title>Improvement of the Oryza sativa Nipponbare reference genome using next generation sequence and optical map data.</title>
        <authorList>
            <person name="Kawahara Y."/>
            <person name="de la Bastide M."/>
            <person name="Hamilton J.P."/>
            <person name="Kanamori H."/>
            <person name="McCombie W.R."/>
            <person name="Ouyang S."/>
            <person name="Schwartz D.C."/>
            <person name="Tanaka T."/>
            <person name="Wu J."/>
            <person name="Zhou S."/>
            <person name="Childs K.L."/>
            <person name="Davidson R.M."/>
            <person name="Lin H."/>
            <person name="Quesada-Ocampo L."/>
            <person name="Vaillancourt B."/>
            <person name="Sakai H."/>
            <person name="Lee S.S."/>
            <person name="Kim J."/>
            <person name="Numa H."/>
            <person name="Itoh T."/>
            <person name="Buell C.R."/>
            <person name="Matsumoto T."/>
        </authorList>
    </citation>
    <scope>NUCLEOTIDE SEQUENCE [LARGE SCALE GENOMIC DNA]</scope>
    <source>
        <strain evidence="3">cv. Nipponbare</strain>
    </source>
</reference>
<keyword evidence="3" id="KW-1185">Reference proteome</keyword>
<evidence type="ECO:0000313" key="2">
    <source>
        <dbReference type="EMBL" id="BAT13257.1"/>
    </source>
</evidence>
<evidence type="ECO:0000313" key="3">
    <source>
        <dbReference type="Proteomes" id="UP000059680"/>
    </source>
</evidence>
<feature type="compositionally biased region" description="Low complexity" evidence="1">
    <location>
        <begin position="329"/>
        <end position="344"/>
    </location>
</feature>
<reference evidence="3" key="1">
    <citation type="journal article" date="2005" name="Nature">
        <title>The map-based sequence of the rice genome.</title>
        <authorList>
            <consortium name="International rice genome sequencing project (IRGSP)"/>
            <person name="Matsumoto T."/>
            <person name="Wu J."/>
            <person name="Kanamori H."/>
            <person name="Katayose Y."/>
            <person name="Fujisawa M."/>
            <person name="Namiki N."/>
            <person name="Mizuno H."/>
            <person name="Yamamoto K."/>
            <person name="Antonio B.A."/>
            <person name="Baba T."/>
            <person name="Sakata K."/>
            <person name="Nagamura Y."/>
            <person name="Aoki H."/>
            <person name="Arikawa K."/>
            <person name="Arita K."/>
            <person name="Bito T."/>
            <person name="Chiden Y."/>
            <person name="Fujitsuka N."/>
            <person name="Fukunaka R."/>
            <person name="Hamada M."/>
            <person name="Harada C."/>
            <person name="Hayashi A."/>
            <person name="Hijishita S."/>
            <person name="Honda M."/>
            <person name="Hosokawa S."/>
            <person name="Ichikawa Y."/>
            <person name="Idonuma A."/>
            <person name="Iijima M."/>
            <person name="Ikeda M."/>
            <person name="Ikeno M."/>
            <person name="Ito K."/>
            <person name="Ito S."/>
            <person name="Ito T."/>
            <person name="Ito Y."/>
            <person name="Ito Y."/>
            <person name="Iwabuchi A."/>
            <person name="Kamiya K."/>
            <person name="Karasawa W."/>
            <person name="Kurita K."/>
            <person name="Katagiri S."/>
            <person name="Kikuta A."/>
            <person name="Kobayashi H."/>
            <person name="Kobayashi N."/>
            <person name="Machita K."/>
            <person name="Maehara T."/>
            <person name="Masukawa M."/>
            <person name="Mizubayashi T."/>
            <person name="Mukai Y."/>
            <person name="Nagasaki H."/>
            <person name="Nagata Y."/>
            <person name="Naito S."/>
            <person name="Nakashima M."/>
            <person name="Nakama Y."/>
            <person name="Nakamichi Y."/>
            <person name="Nakamura M."/>
            <person name="Meguro A."/>
            <person name="Negishi M."/>
            <person name="Ohta I."/>
            <person name="Ohta T."/>
            <person name="Okamoto M."/>
            <person name="Ono N."/>
            <person name="Saji S."/>
            <person name="Sakaguchi M."/>
            <person name="Sakai K."/>
            <person name="Shibata M."/>
            <person name="Shimokawa T."/>
            <person name="Song J."/>
            <person name="Takazaki Y."/>
            <person name="Terasawa K."/>
            <person name="Tsugane M."/>
            <person name="Tsuji K."/>
            <person name="Ueda S."/>
            <person name="Waki K."/>
            <person name="Yamagata H."/>
            <person name="Yamamoto M."/>
            <person name="Yamamoto S."/>
            <person name="Yamane H."/>
            <person name="Yoshiki S."/>
            <person name="Yoshihara R."/>
            <person name="Yukawa K."/>
            <person name="Zhong H."/>
            <person name="Yano M."/>
            <person name="Yuan Q."/>
            <person name="Ouyang S."/>
            <person name="Liu J."/>
            <person name="Jones K.M."/>
            <person name="Gansberger K."/>
            <person name="Moffat K."/>
            <person name="Hill J."/>
            <person name="Bera J."/>
            <person name="Fadrosh D."/>
            <person name="Jin S."/>
            <person name="Johri S."/>
            <person name="Kim M."/>
            <person name="Overton L."/>
            <person name="Reardon M."/>
            <person name="Tsitrin T."/>
            <person name="Vuong H."/>
            <person name="Weaver B."/>
            <person name="Ciecko A."/>
            <person name="Tallon L."/>
            <person name="Jackson J."/>
            <person name="Pai G."/>
            <person name="Aken S.V."/>
            <person name="Utterback T."/>
            <person name="Reidmuller S."/>
            <person name="Feldblyum T."/>
            <person name="Hsiao J."/>
            <person name="Zismann V."/>
            <person name="Iobst S."/>
            <person name="de Vazeille A.R."/>
            <person name="Buell C.R."/>
            <person name="Ying K."/>
            <person name="Li Y."/>
            <person name="Lu T."/>
            <person name="Huang Y."/>
            <person name="Zhao Q."/>
            <person name="Feng Q."/>
            <person name="Zhang L."/>
            <person name="Zhu J."/>
            <person name="Weng Q."/>
            <person name="Mu J."/>
            <person name="Lu Y."/>
            <person name="Fan D."/>
            <person name="Liu Y."/>
            <person name="Guan J."/>
            <person name="Zhang Y."/>
            <person name="Yu S."/>
            <person name="Liu X."/>
            <person name="Zhang Y."/>
            <person name="Hong G."/>
            <person name="Han B."/>
            <person name="Choisne N."/>
            <person name="Demange N."/>
            <person name="Orjeda G."/>
            <person name="Samain S."/>
            <person name="Cattolico L."/>
            <person name="Pelletier E."/>
            <person name="Couloux A."/>
            <person name="Segurens B."/>
            <person name="Wincker P."/>
            <person name="D'Hont A."/>
            <person name="Scarpelli C."/>
            <person name="Weissenbach J."/>
            <person name="Salanoubat M."/>
            <person name="Quetier F."/>
            <person name="Yu Y."/>
            <person name="Kim H.R."/>
            <person name="Rambo T."/>
            <person name="Currie J."/>
            <person name="Collura K."/>
            <person name="Luo M."/>
            <person name="Yang T."/>
            <person name="Ammiraju J.S.S."/>
            <person name="Engler F."/>
            <person name="Soderlund C."/>
            <person name="Wing R.A."/>
            <person name="Palmer L.E."/>
            <person name="de la Bastide M."/>
            <person name="Spiegel L."/>
            <person name="Nascimento L."/>
            <person name="Zutavern T."/>
            <person name="O'Shaughnessy A."/>
            <person name="Dike S."/>
            <person name="Dedhia N."/>
            <person name="Preston R."/>
            <person name="Balija V."/>
            <person name="McCombie W.R."/>
            <person name="Chow T."/>
            <person name="Chen H."/>
            <person name="Chung M."/>
            <person name="Chen C."/>
            <person name="Shaw J."/>
            <person name="Wu H."/>
            <person name="Hsiao K."/>
            <person name="Chao Y."/>
            <person name="Chu M."/>
            <person name="Cheng C."/>
            <person name="Hour A."/>
            <person name="Lee P."/>
            <person name="Lin S."/>
            <person name="Lin Y."/>
            <person name="Liou J."/>
            <person name="Liu S."/>
            <person name="Hsing Y."/>
            <person name="Raghuvanshi S."/>
            <person name="Mohanty A."/>
            <person name="Bharti A.K."/>
            <person name="Gaur A."/>
            <person name="Gupta V."/>
            <person name="Kumar D."/>
            <person name="Ravi V."/>
            <person name="Vij S."/>
            <person name="Kapur A."/>
            <person name="Khurana P."/>
            <person name="Khurana P."/>
            <person name="Khurana J.P."/>
            <person name="Tyagi A.K."/>
            <person name="Gaikwad K."/>
            <person name="Singh A."/>
            <person name="Dalal V."/>
            <person name="Srivastava S."/>
            <person name="Dixit A."/>
            <person name="Pal A.K."/>
            <person name="Ghazi I.A."/>
            <person name="Yadav M."/>
            <person name="Pandit A."/>
            <person name="Bhargava A."/>
            <person name="Sureshbabu K."/>
            <person name="Batra K."/>
            <person name="Sharma T.R."/>
            <person name="Mohapatra T."/>
            <person name="Singh N.K."/>
            <person name="Messing J."/>
            <person name="Nelson A.B."/>
            <person name="Fuks G."/>
            <person name="Kavchok S."/>
            <person name="Keizer G."/>
            <person name="Linton E."/>
            <person name="Llaca V."/>
            <person name="Song R."/>
            <person name="Tanyolac B."/>
            <person name="Young S."/>
            <person name="Ho-Il K."/>
            <person name="Hahn J.H."/>
            <person name="Sangsakoo G."/>
            <person name="Vanavichit A."/>
            <person name="de Mattos Luiz.A.T."/>
            <person name="Zimmer P.D."/>
            <person name="Malone G."/>
            <person name="Dellagostin O."/>
            <person name="de Oliveira A.C."/>
            <person name="Bevan M."/>
            <person name="Bancroft I."/>
            <person name="Minx P."/>
            <person name="Cordum H."/>
            <person name="Wilson R."/>
            <person name="Cheng Z."/>
            <person name="Jin W."/>
            <person name="Jiang J."/>
            <person name="Leong S.A."/>
            <person name="Iwama H."/>
            <person name="Gojobori T."/>
            <person name="Itoh T."/>
            <person name="Niimura Y."/>
            <person name="Fujii Y."/>
            <person name="Habara T."/>
            <person name="Sakai H."/>
            <person name="Sato Y."/>
            <person name="Wilson G."/>
            <person name="Kumar K."/>
            <person name="McCouch S."/>
            <person name="Juretic N."/>
            <person name="Hoen D."/>
            <person name="Wright S."/>
            <person name="Bruskiewich R."/>
            <person name="Bureau T."/>
            <person name="Miyao A."/>
            <person name="Hirochika H."/>
            <person name="Nishikawa T."/>
            <person name="Kadowaki K."/>
            <person name="Sugiura M."/>
            <person name="Burr B."/>
            <person name="Sasaki T."/>
        </authorList>
    </citation>
    <scope>NUCLEOTIDE SEQUENCE [LARGE SCALE GENOMIC DNA]</scope>
    <source>
        <strain evidence="3">cv. Nipponbare</strain>
    </source>
</reference>
<sequence length="344" mass="37019">MRTPQKTLPCAWTSTYWNPARLSGGGATPSPKQRMVPLVRSPQTPSVPNASAAYPVVASSSPPPTSGAPWPQHESAPDVDSAHARRPCAATTSKLPPSGAELTASVSLPKHRMDAGRAAWMAHTNQSPTATETNRSPSGIFSPRHRQQWSSPLESTPQTRYPPEDSAWIGGPRYTLFDLPPPSFVPFVSGVFVRFLDRSHHRIATSPARSADGPTAQRKWSPPASAEKGCDDGYVSCRSWSPPASVQLRSTSSGDAADGSSAHTIVVDSALAMAKVDKVFDAAVRRRSSTGSKNTRRRAPPWPWRRDGGIGERSGRRRGGRRSKGAGGWTWTWQGTTTQASVRN</sequence>
<feature type="compositionally biased region" description="Low complexity" evidence="1">
    <location>
        <begin position="46"/>
        <end position="60"/>
    </location>
</feature>
<accession>A0A0P0Y0G1</accession>
<proteinExistence type="predicted"/>
<dbReference type="Gramene" id="Os11t0222100-00">
    <property type="protein sequence ID" value="Os11t0222100-00"/>
    <property type="gene ID" value="Os11g0222100"/>
</dbReference>
<dbReference type="PaxDb" id="39947-A0A0P0Y0G1"/>
<dbReference type="EMBL" id="AP014967">
    <property type="protein sequence ID" value="BAT13257.1"/>
    <property type="molecule type" value="Genomic_DNA"/>
</dbReference>